<gene>
    <name evidence="13" type="primary">xerD</name>
    <name evidence="10" type="synonym">xerC</name>
    <name evidence="13" type="ORF">GD597_01020</name>
</gene>
<dbReference type="PANTHER" id="PTHR30349">
    <property type="entry name" value="PHAGE INTEGRASE-RELATED"/>
    <property type="match status" value="1"/>
</dbReference>
<keyword evidence="6 10" id="KW-0229">DNA integration</keyword>
<dbReference type="GO" id="GO:0051301">
    <property type="term" value="P:cell division"/>
    <property type="evidence" value="ECO:0007669"/>
    <property type="project" value="UniProtKB-KW"/>
</dbReference>
<evidence type="ECO:0000256" key="7">
    <source>
        <dbReference type="ARBA" id="ARBA00023125"/>
    </source>
</evidence>
<dbReference type="AlphaFoldDB" id="A0A8J8JSW4"/>
<keyword evidence="14" id="KW-1185">Reference proteome</keyword>
<dbReference type="EMBL" id="WHPF01000001">
    <property type="protein sequence ID" value="NNV54019.1"/>
    <property type="molecule type" value="Genomic_DNA"/>
</dbReference>
<comment type="similarity">
    <text evidence="2">Belongs to the 'phage' integrase family. XerD subfamily.</text>
</comment>
<dbReference type="Proteomes" id="UP000598971">
    <property type="component" value="Unassembled WGS sequence"/>
</dbReference>
<evidence type="ECO:0000313" key="14">
    <source>
        <dbReference type="Proteomes" id="UP000598971"/>
    </source>
</evidence>
<dbReference type="NCBIfam" id="TIGR02225">
    <property type="entry name" value="recomb_XerD"/>
    <property type="match status" value="1"/>
</dbReference>
<sequence length="300" mass="33995">MWEPYKKGFKAYLQLERSLSDNSVEAYLHDVDKLTQYLQLTNNHAGPESLELKVLQGFIQSVAELGMTPTSQARIISGIRSFYKYCLIEQIVSADPSALLEAPKLKRALPDFLSFEEIEKMIAAIDLSKPDGGRNKAILETMYSCGVRVSELIGLKISCLYLDVGFIRVIGKGNKERLVPIGSDAIKYINLYKDSIRVHQPLKEGYQDILFLNKHGRPLSRIMIFYIIKDLAKKAGITKSISPHTFRHSFATHLVEGGADLRAVQEMLGHESITTTEIYTHLDRDYLRSTLNEYHPAFKK</sequence>
<feature type="active site" evidence="10">
    <location>
        <position position="270"/>
    </location>
</feature>
<feature type="domain" description="Tyr recombinase" evidence="11">
    <location>
        <begin position="108"/>
        <end position="292"/>
    </location>
</feature>
<keyword evidence="8 10" id="KW-0233">DNA recombination</keyword>
<dbReference type="Pfam" id="PF00589">
    <property type="entry name" value="Phage_integrase"/>
    <property type="match status" value="1"/>
</dbReference>
<comment type="function">
    <text evidence="10">Site-specific tyrosine recombinase, which acts by catalyzing the cutting and rejoining of the recombining DNA molecules. The XerC-XerD complex is essential to convert dimers of the bacterial chromosome into monomers to permit their segregation at cell division. It also contributes to the segregational stability of plasmids.</text>
</comment>
<dbReference type="GO" id="GO:0009037">
    <property type="term" value="F:tyrosine-based site-specific recombinase activity"/>
    <property type="evidence" value="ECO:0007669"/>
    <property type="project" value="UniProtKB-UniRule"/>
</dbReference>
<evidence type="ECO:0000256" key="1">
    <source>
        <dbReference type="ARBA" id="ARBA00004496"/>
    </source>
</evidence>
<evidence type="ECO:0000256" key="10">
    <source>
        <dbReference type="HAMAP-Rule" id="MF_01808"/>
    </source>
</evidence>
<dbReference type="NCBIfam" id="NF001399">
    <property type="entry name" value="PRK00283.1"/>
    <property type="match status" value="1"/>
</dbReference>
<feature type="active site" evidence="10">
    <location>
        <position position="244"/>
    </location>
</feature>
<dbReference type="GO" id="GO:0006313">
    <property type="term" value="P:DNA transposition"/>
    <property type="evidence" value="ECO:0007669"/>
    <property type="project" value="UniProtKB-UniRule"/>
</dbReference>
<evidence type="ECO:0000256" key="8">
    <source>
        <dbReference type="ARBA" id="ARBA00023172"/>
    </source>
</evidence>
<keyword evidence="7 10" id="KW-0238">DNA-binding</keyword>
<dbReference type="GO" id="GO:0003677">
    <property type="term" value="F:DNA binding"/>
    <property type="evidence" value="ECO:0007669"/>
    <property type="project" value="UniProtKB-UniRule"/>
</dbReference>
<feature type="active site" evidence="10">
    <location>
        <position position="148"/>
    </location>
</feature>
<organism evidence="13 14">
    <name type="scientific">Limnovirga soli</name>
    <dbReference type="NCBI Taxonomy" id="2656915"/>
    <lineage>
        <taxon>Bacteria</taxon>
        <taxon>Pseudomonadati</taxon>
        <taxon>Bacteroidota</taxon>
        <taxon>Chitinophagia</taxon>
        <taxon>Chitinophagales</taxon>
        <taxon>Chitinophagaceae</taxon>
        <taxon>Limnovirga</taxon>
    </lineage>
</organism>
<feature type="domain" description="Core-binding (CB)" evidence="12">
    <location>
        <begin position="1"/>
        <end position="87"/>
    </location>
</feature>
<keyword evidence="4 10" id="KW-0132">Cell division</keyword>
<dbReference type="InterPro" id="IPR011010">
    <property type="entry name" value="DNA_brk_join_enz"/>
</dbReference>
<evidence type="ECO:0000256" key="4">
    <source>
        <dbReference type="ARBA" id="ARBA00022618"/>
    </source>
</evidence>
<dbReference type="InterPro" id="IPR004107">
    <property type="entry name" value="Integrase_SAM-like_N"/>
</dbReference>
<feature type="active site" evidence="10">
    <location>
        <position position="172"/>
    </location>
</feature>
<dbReference type="Gene3D" id="1.10.150.130">
    <property type="match status" value="1"/>
</dbReference>
<dbReference type="RefSeq" id="WP_171605936.1">
    <property type="nucleotide sequence ID" value="NZ_WHPF01000001.1"/>
</dbReference>
<comment type="similarity">
    <text evidence="10">Belongs to the 'phage' integrase family. XerC subfamily.</text>
</comment>
<keyword evidence="5 10" id="KW-0159">Chromosome partition</keyword>
<dbReference type="InterPro" id="IPR023009">
    <property type="entry name" value="Tyrosine_recombinase_XerC/XerD"/>
</dbReference>
<dbReference type="Gene3D" id="1.10.443.10">
    <property type="entry name" value="Intergrase catalytic core"/>
    <property type="match status" value="1"/>
</dbReference>
<evidence type="ECO:0000256" key="9">
    <source>
        <dbReference type="ARBA" id="ARBA00023306"/>
    </source>
</evidence>
<proteinExistence type="inferred from homology"/>
<comment type="subunit">
    <text evidence="10">Forms a cyclic heterotetrameric complex composed of two molecules of XerC and two molecules of XerD.</text>
</comment>
<dbReference type="InterPro" id="IPR044068">
    <property type="entry name" value="CB"/>
</dbReference>
<evidence type="ECO:0000256" key="5">
    <source>
        <dbReference type="ARBA" id="ARBA00022829"/>
    </source>
</evidence>
<evidence type="ECO:0000256" key="2">
    <source>
        <dbReference type="ARBA" id="ARBA00010450"/>
    </source>
</evidence>
<name>A0A8J8JSW4_9BACT</name>
<comment type="subcellular location">
    <subcellularLocation>
        <location evidence="1 10">Cytoplasm</location>
    </subcellularLocation>
</comment>
<evidence type="ECO:0000259" key="11">
    <source>
        <dbReference type="PROSITE" id="PS51898"/>
    </source>
</evidence>
<evidence type="ECO:0000256" key="3">
    <source>
        <dbReference type="ARBA" id="ARBA00022490"/>
    </source>
</evidence>
<dbReference type="InterPro" id="IPR002104">
    <property type="entry name" value="Integrase_catalytic"/>
</dbReference>
<dbReference type="InterPro" id="IPR050090">
    <property type="entry name" value="Tyrosine_recombinase_XerCD"/>
</dbReference>
<feature type="active site" evidence="10">
    <location>
        <position position="247"/>
    </location>
</feature>
<dbReference type="GO" id="GO:0005737">
    <property type="term" value="C:cytoplasm"/>
    <property type="evidence" value="ECO:0007669"/>
    <property type="project" value="UniProtKB-SubCell"/>
</dbReference>
<dbReference type="PROSITE" id="PS51900">
    <property type="entry name" value="CB"/>
    <property type="match status" value="1"/>
</dbReference>
<accession>A0A8J8JSW4</accession>
<keyword evidence="9 10" id="KW-0131">Cell cycle</keyword>
<dbReference type="InterPro" id="IPR011932">
    <property type="entry name" value="Recomb_XerD"/>
</dbReference>
<evidence type="ECO:0000259" key="12">
    <source>
        <dbReference type="PROSITE" id="PS51900"/>
    </source>
</evidence>
<dbReference type="InterPro" id="IPR010998">
    <property type="entry name" value="Integrase_recombinase_N"/>
</dbReference>
<evidence type="ECO:0000256" key="6">
    <source>
        <dbReference type="ARBA" id="ARBA00022908"/>
    </source>
</evidence>
<dbReference type="PANTHER" id="PTHR30349:SF81">
    <property type="entry name" value="TYROSINE RECOMBINASE XERC"/>
    <property type="match status" value="1"/>
</dbReference>
<comment type="caution">
    <text evidence="13">The sequence shown here is derived from an EMBL/GenBank/DDBJ whole genome shotgun (WGS) entry which is preliminary data.</text>
</comment>
<dbReference type="Pfam" id="PF02899">
    <property type="entry name" value="Phage_int_SAM_1"/>
    <property type="match status" value="1"/>
</dbReference>
<dbReference type="HAMAP" id="MF_01808">
    <property type="entry name" value="Recomb_XerC_XerD"/>
    <property type="match status" value="1"/>
</dbReference>
<dbReference type="PROSITE" id="PS51898">
    <property type="entry name" value="TYR_RECOMBINASE"/>
    <property type="match status" value="1"/>
</dbReference>
<dbReference type="SUPFAM" id="SSF56349">
    <property type="entry name" value="DNA breaking-rejoining enzymes"/>
    <property type="match status" value="1"/>
</dbReference>
<feature type="active site" description="O-(3'-phospho-DNA)-tyrosine intermediate" evidence="10">
    <location>
        <position position="279"/>
    </location>
</feature>
<protein>
    <recommendedName>
        <fullName evidence="10">Tyrosine recombinase XerC</fullName>
    </recommendedName>
</protein>
<keyword evidence="3 10" id="KW-0963">Cytoplasm</keyword>
<dbReference type="InterPro" id="IPR013762">
    <property type="entry name" value="Integrase-like_cat_sf"/>
</dbReference>
<reference evidence="13" key="1">
    <citation type="submission" date="2019-10" db="EMBL/GenBank/DDBJ databases">
        <title>Draft genome sequence of Panacibacter sp. KCS-6.</title>
        <authorList>
            <person name="Yim K.J."/>
        </authorList>
    </citation>
    <scope>NUCLEOTIDE SEQUENCE</scope>
    <source>
        <strain evidence="13">KCS-6</strain>
    </source>
</reference>
<dbReference type="CDD" id="cd00798">
    <property type="entry name" value="INT_XerDC_C"/>
    <property type="match status" value="1"/>
</dbReference>
<evidence type="ECO:0000313" key="13">
    <source>
        <dbReference type="EMBL" id="NNV54019.1"/>
    </source>
</evidence>
<dbReference type="GO" id="GO:0007059">
    <property type="term" value="P:chromosome segregation"/>
    <property type="evidence" value="ECO:0007669"/>
    <property type="project" value="UniProtKB-UniRule"/>
</dbReference>